<dbReference type="InterPro" id="IPR001789">
    <property type="entry name" value="Sig_transdc_resp-reg_receiver"/>
</dbReference>
<dbReference type="GO" id="GO:0000156">
    <property type="term" value="F:phosphorelay response regulator activity"/>
    <property type="evidence" value="ECO:0007669"/>
    <property type="project" value="TreeGrafter"/>
</dbReference>
<reference evidence="11" key="1">
    <citation type="submission" date="2020-01" db="EMBL/GenBank/DDBJ databases">
        <title>'Steroidobacter agaridevorans' sp. nov., agar-degrading bacteria isolated from rhizosphere soils.</title>
        <authorList>
            <person name="Ikenaga M."/>
            <person name="Kataoka M."/>
            <person name="Murouchi A."/>
            <person name="Katsuragi S."/>
            <person name="Sakai M."/>
        </authorList>
    </citation>
    <scope>NUCLEOTIDE SEQUENCE [LARGE SCALE GENOMIC DNA]</scope>
    <source>
        <strain evidence="11">YU21-B</strain>
    </source>
</reference>
<dbReference type="InterPro" id="IPR011006">
    <property type="entry name" value="CheY-like_superfamily"/>
</dbReference>
<dbReference type="PANTHER" id="PTHR48111">
    <property type="entry name" value="REGULATOR OF RPOS"/>
    <property type="match status" value="1"/>
</dbReference>
<dbReference type="SMART" id="SM00862">
    <property type="entry name" value="Trans_reg_C"/>
    <property type="match status" value="1"/>
</dbReference>
<evidence type="ECO:0000256" key="7">
    <source>
        <dbReference type="PROSITE-ProRule" id="PRU01091"/>
    </source>
</evidence>
<dbReference type="PANTHER" id="PTHR48111:SF76">
    <property type="entry name" value="TWO-COMPONENT RESPONSE REGULATOR"/>
    <property type="match status" value="1"/>
</dbReference>
<evidence type="ECO:0000256" key="2">
    <source>
        <dbReference type="ARBA" id="ARBA00023012"/>
    </source>
</evidence>
<evidence type="ECO:0000256" key="1">
    <source>
        <dbReference type="ARBA" id="ARBA00022553"/>
    </source>
</evidence>
<dbReference type="Proteomes" id="UP000445000">
    <property type="component" value="Unassembled WGS sequence"/>
</dbReference>
<dbReference type="GO" id="GO:0032993">
    <property type="term" value="C:protein-DNA complex"/>
    <property type="evidence" value="ECO:0007669"/>
    <property type="project" value="TreeGrafter"/>
</dbReference>
<accession>A0A829Y845</accession>
<name>A0A829Y845_9GAMM</name>
<dbReference type="AlphaFoldDB" id="A0A829Y845"/>
<protein>
    <submittedName>
        <fullName evidence="10">DNA-binding response regulator</fullName>
    </submittedName>
</protein>
<evidence type="ECO:0000256" key="3">
    <source>
        <dbReference type="ARBA" id="ARBA00023015"/>
    </source>
</evidence>
<dbReference type="PROSITE" id="PS50110">
    <property type="entry name" value="RESPONSE_REGULATORY"/>
    <property type="match status" value="1"/>
</dbReference>
<feature type="domain" description="OmpR/PhoB-type" evidence="9">
    <location>
        <begin position="150"/>
        <end position="248"/>
    </location>
</feature>
<dbReference type="FunFam" id="1.10.10.10:FF:000005">
    <property type="entry name" value="Two-component system response regulator"/>
    <property type="match status" value="1"/>
</dbReference>
<feature type="DNA-binding region" description="OmpR/PhoB-type" evidence="7">
    <location>
        <begin position="150"/>
        <end position="248"/>
    </location>
</feature>
<feature type="domain" description="Response regulatory" evidence="8">
    <location>
        <begin position="27"/>
        <end position="141"/>
    </location>
</feature>
<dbReference type="InterPro" id="IPR036388">
    <property type="entry name" value="WH-like_DNA-bd_sf"/>
</dbReference>
<dbReference type="Gene3D" id="3.40.50.2300">
    <property type="match status" value="1"/>
</dbReference>
<sequence>MVSDRRMAETRPSLLPSSVGSPVTRMKLLLIEDDLQAAEYLLKSLREIGYSVDHSPDGRDGLEKATQRHYDVIIADRQLPHLDGLTIITSLRERNDRTPVLILSALGTVDDRVHGLKAGGDDYLTKPFAFAELLARIEALSRRGTALAESSRLKVADLELDLLARKVTRAGQNIDLTTKEFQLLEFLMRRPGQVVTRTMLLEGVWNLHFDPQTNITDVHMSRLRNAVDKGFSRPLIHTVRGAGYVLKE</sequence>
<evidence type="ECO:0000313" key="10">
    <source>
        <dbReference type="EMBL" id="GFE78966.1"/>
    </source>
</evidence>
<comment type="caution">
    <text evidence="10">The sequence shown here is derived from an EMBL/GenBank/DDBJ whole genome shotgun (WGS) entry which is preliminary data.</text>
</comment>
<dbReference type="InterPro" id="IPR039420">
    <property type="entry name" value="WalR-like"/>
</dbReference>
<keyword evidence="1 6" id="KW-0597">Phosphoprotein</keyword>
<keyword evidence="2" id="KW-0902">Two-component regulatory system</keyword>
<dbReference type="InterPro" id="IPR001867">
    <property type="entry name" value="OmpR/PhoB-type_DNA-bd"/>
</dbReference>
<keyword evidence="5" id="KW-0804">Transcription</keyword>
<dbReference type="GO" id="GO:0000976">
    <property type="term" value="F:transcription cis-regulatory region binding"/>
    <property type="evidence" value="ECO:0007669"/>
    <property type="project" value="TreeGrafter"/>
</dbReference>
<dbReference type="CDD" id="cd00383">
    <property type="entry name" value="trans_reg_C"/>
    <property type="match status" value="1"/>
</dbReference>
<keyword evidence="11" id="KW-1185">Reference proteome</keyword>
<dbReference type="GO" id="GO:0006355">
    <property type="term" value="P:regulation of DNA-templated transcription"/>
    <property type="evidence" value="ECO:0007669"/>
    <property type="project" value="InterPro"/>
</dbReference>
<proteinExistence type="predicted"/>
<dbReference type="Pfam" id="PF00072">
    <property type="entry name" value="Response_reg"/>
    <property type="match status" value="1"/>
</dbReference>
<evidence type="ECO:0000259" key="8">
    <source>
        <dbReference type="PROSITE" id="PS50110"/>
    </source>
</evidence>
<dbReference type="Gene3D" id="1.10.10.10">
    <property type="entry name" value="Winged helix-like DNA-binding domain superfamily/Winged helix DNA-binding domain"/>
    <property type="match status" value="1"/>
</dbReference>
<dbReference type="EMBL" id="BLJN01000001">
    <property type="protein sequence ID" value="GFE78966.1"/>
    <property type="molecule type" value="Genomic_DNA"/>
</dbReference>
<keyword evidence="3" id="KW-0805">Transcription regulation</keyword>
<evidence type="ECO:0000256" key="5">
    <source>
        <dbReference type="ARBA" id="ARBA00023163"/>
    </source>
</evidence>
<evidence type="ECO:0000313" key="11">
    <source>
        <dbReference type="Proteomes" id="UP000445000"/>
    </source>
</evidence>
<dbReference type="PROSITE" id="PS51755">
    <property type="entry name" value="OMPR_PHOB"/>
    <property type="match status" value="1"/>
</dbReference>
<dbReference type="GO" id="GO:0005829">
    <property type="term" value="C:cytosol"/>
    <property type="evidence" value="ECO:0007669"/>
    <property type="project" value="TreeGrafter"/>
</dbReference>
<dbReference type="SUPFAM" id="SSF52172">
    <property type="entry name" value="CheY-like"/>
    <property type="match status" value="1"/>
</dbReference>
<evidence type="ECO:0000259" key="9">
    <source>
        <dbReference type="PROSITE" id="PS51755"/>
    </source>
</evidence>
<gene>
    <name evidence="10" type="ORF">GCM10011487_09660</name>
</gene>
<feature type="modified residue" description="4-aspartylphosphate" evidence="6">
    <location>
        <position position="76"/>
    </location>
</feature>
<evidence type="ECO:0000256" key="4">
    <source>
        <dbReference type="ARBA" id="ARBA00023125"/>
    </source>
</evidence>
<evidence type="ECO:0000256" key="6">
    <source>
        <dbReference type="PROSITE-ProRule" id="PRU00169"/>
    </source>
</evidence>
<dbReference type="Pfam" id="PF00486">
    <property type="entry name" value="Trans_reg_C"/>
    <property type="match status" value="1"/>
</dbReference>
<organism evidence="10 11">
    <name type="scientific">Steroidobacter agaridevorans</name>
    <dbReference type="NCBI Taxonomy" id="2695856"/>
    <lineage>
        <taxon>Bacteria</taxon>
        <taxon>Pseudomonadati</taxon>
        <taxon>Pseudomonadota</taxon>
        <taxon>Gammaproteobacteria</taxon>
        <taxon>Steroidobacterales</taxon>
        <taxon>Steroidobacteraceae</taxon>
        <taxon>Steroidobacter</taxon>
    </lineage>
</organism>
<keyword evidence="4 7" id="KW-0238">DNA-binding</keyword>
<dbReference type="Gene3D" id="6.10.250.690">
    <property type="match status" value="1"/>
</dbReference>
<dbReference type="SMART" id="SM00448">
    <property type="entry name" value="REC"/>
    <property type="match status" value="1"/>
</dbReference>